<evidence type="ECO:0000313" key="2">
    <source>
        <dbReference type="EMBL" id="AYG00399.1"/>
    </source>
</evidence>
<reference evidence="2 3" key="1">
    <citation type="submission" date="2018-09" db="EMBL/GenBank/DDBJ databases">
        <title>Genome sequencing of strain 1JSPR-7.</title>
        <authorList>
            <person name="Heo J."/>
            <person name="Kim S.-J."/>
            <person name="Kwon S.-W."/>
        </authorList>
    </citation>
    <scope>NUCLEOTIDE SEQUENCE [LARGE SCALE GENOMIC DNA]</scope>
    <source>
        <strain evidence="2 3">1JSPR-7</strain>
    </source>
</reference>
<accession>A0A387BG53</accession>
<name>A0A387BG53_9LACT</name>
<protein>
    <recommendedName>
        <fullName evidence="1">Transposase for insertion sequence element IS21-like C-terminal domain-containing protein</fullName>
    </recommendedName>
</protein>
<dbReference type="RefSeq" id="WP_120771787.1">
    <property type="nucleotide sequence ID" value="NZ_CP032627.1"/>
</dbReference>
<dbReference type="KEGG" id="lact:D7I46_04410"/>
<gene>
    <name evidence="2" type="ORF">D7I46_04410</name>
</gene>
<dbReference type="EMBL" id="CP032627">
    <property type="protein sequence ID" value="AYG00399.1"/>
    <property type="molecule type" value="Genomic_DNA"/>
</dbReference>
<keyword evidence="3" id="KW-1185">Reference proteome</keyword>
<feature type="domain" description="Transposase for insertion sequence element IS21-like C-terminal" evidence="1">
    <location>
        <begin position="18"/>
        <end position="61"/>
    </location>
</feature>
<dbReference type="Proteomes" id="UP000269374">
    <property type="component" value="Chromosome"/>
</dbReference>
<sequence length="74" mass="8582">MPIFTIILILGCVKFSNFEGCKYSAPIRYNGHNVVLEIDEDYLEIYDGSVSVSEHKLSDKRFNLNKICHRVNHH</sequence>
<dbReference type="Pfam" id="PF22483">
    <property type="entry name" value="Mu-transpos_C_2"/>
    <property type="match status" value="1"/>
</dbReference>
<organism evidence="2 3">
    <name type="scientific">Lactococcus allomyrinae</name>
    <dbReference type="NCBI Taxonomy" id="2419773"/>
    <lineage>
        <taxon>Bacteria</taxon>
        <taxon>Bacillati</taxon>
        <taxon>Bacillota</taxon>
        <taxon>Bacilli</taxon>
        <taxon>Lactobacillales</taxon>
        <taxon>Streptococcaceae</taxon>
        <taxon>Lactococcus</taxon>
    </lineage>
</organism>
<dbReference type="InterPro" id="IPR054353">
    <property type="entry name" value="IstA-like_C"/>
</dbReference>
<proteinExistence type="predicted"/>
<dbReference type="AlphaFoldDB" id="A0A387BG53"/>
<evidence type="ECO:0000259" key="1">
    <source>
        <dbReference type="Pfam" id="PF22483"/>
    </source>
</evidence>
<evidence type="ECO:0000313" key="3">
    <source>
        <dbReference type="Proteomes" id="UP000269374"/>
    </source>
</evidence>
<dbReference type="OrthoDB" id="47787at2"/>